<dbReference type="GO" id="GO:0051260">
    <property type="term" value="P:protein homooligomerization"/>
    <property type="evidence" value="ECO:0007669"/>
    <property type="project" value="InterPro"/>
</dbReference>
<feature type="domain" description="BTB" evidence="1">
    <location>
        <begin position="27"/>
        <end position="134"/>
    </location>
</feature>
<dbReference type="SMART" id="SM00225">
    <property type="entry name" value="BTB"/>
    <property type="match status" value="1"/>
</dbReference>
<dbReference type="Gene3D" id="3.30.710.10">
    <property type="entry name" value="Potassium Channel Kv1.1, Chain A"/>
    <property type="match status" value="1"/>
</dbReference>
<dbReference type="EMBL" id="ML979133">
    <property type="protein sequence ID" value="KAF1919957.1"/>
    <property type="molecule type" value="Genomic_DNA"/>
</dbReference>
<evidence type="ECO:0000259" key="1">
    <source>
        <dbReference type="SMART" id="SM00225"/>
    </source>
</evidence>
<evidence type="ECO:0000313" key="3">
    <source>
        <dbReference type="Proteomes" id="UP000800096"/>
    </source>
</evidence>
<dbReference type="Proteomes" id="UP000800096">
    <property type="component" value="Unassembled WGS sequence"/>
</dbReference>
<name>A0A6A5R1H3_AMPQU</name>
<organism evidence="2 3">
    <name type="scientific">Ampelomyces quisqualis</name>
    <name type="common">Powdery mildew agent</name>
    <dbReference type="NCBI Taxonomy" id="50730"/>
    <lineage>
        <taxon>Eukaryota</taxon>
        <taxon>Fungi</taxon>
        <taxon>Dikarya</taxon>
        <taxon>Ascomycota</taxon>
        <taxon>Pezizomycotina</taxon>
        <taxon>Dothideomycetes</taxon>
        <taxon>Pleosporomycetidae</taxon>
        <taxon>Pleosporales</taxon>
        <taxon>Pleosporineae</taxon>
        <taxon>Phaeosphaeriaceae</taxon>
        <taxon>Ampelomyces</taxon>
    </lineage>
</organism>
<sequence>MEINEPTPLKTAGQEGGVPIPSIAHPKVITLNVGGRKFQTAIDTLRSESGLLAVNLSEGYTWEPQADGSYFLDADPDLFEHLLRFMRRPEVFPLLHTKADGYNYDMYNRLEAEAFYYQMDTLHKWLKAKTYLQAFKTEIGAPVIRNISFVSQYMPAVSMPEIEKDEKIHILACMRKVYLCPRQIAAHRGHADLCGQACHRRQAENAVMYEDEPYWQVMTMKKKVVYDEEVCRIGLGSSEATLDPDVEEREVN</sequence>
<dbReference type="SUPFAM" id="SSF54695">
    <property type="entry name" value="POZ domain"/>
    <property type="match status" value="1"/>
</dbReference>
<dbReference type="InterPro" id="IPR045068">
    <property type="entry name" value="BACURD1-3"/>
</dbReference>
<reference evidence="2" key="1">
    <citation type="journal article" date="2020" name="Stud. Mycol.">
        <title>101 Dothideomycetes genomes: a test case for predicting lifestyles and emergence of pathogens.</title>
        <authorList>
            <person name="Haridas S."/>
            <person name="Albert R."/>
            <person name="Binder M."/>
            <person name="Bloem J."/>
            <person name="Labutti K."/>
            <person name="Salamov A."/>
            <person name="Andreopoulos B."/>
            <person name="Baker S."/>
            <person name="Barry K."/>
            <person name="Bills G."/>
            <person name="Bluhm B."/>
            <person name="Cannon C."/>
            <person name="Castanera R."/>
            <person name="Culley D."/>
            <person name="Daum C."/>
            <person name="Ezra D."/>
            <person name="Gonzalez J."/>
            <person name="Henrissat B."/>
            <person name="Kuo A."/>
            <person name="Liang C."/>
            <person name="Lipzen A."/>
            <person name="Lutzoni F."/>
            <person name="Magnuson J."/>
            <person name="Mondo S."/>
            <person name="Nolan M."/>
            <person name="Ohm R."/>
            <person name="Pangilinan J."/>
            <person name="Park H.-J."/>
            <person name="Ramirez L."/>
            <person name="Alfaro M."/>
            <person name="Sun H."/>
            <person name="Tritt A."/>
            <person name="Yoshinaga Y."/>
            <person name="Zwiers L.-H."/>
            <person name="Turgeon B."/>
            <person name="Goodwin S."/>
            <person name="Spatafora J."/>
            <person name="Crous P."/>
            <person name="Grigoriev I."/>
        </authorList>
    </citation>
    <scope>NUCLEOTIDE SEQUENCE</scope>
    <source>
        <strain evidence="2">HMLAC05119</strain>
    </source>
</reference>
<dbReference type="InterPro" id="IPR003131">
    <property type="entry name" value="T1-type_BTB"/>
</dbReference>
<accession>A0A6A5R1H3</accession>
<gene>
    <name evidence="2" type="ORF">BDU57DRAFT_441639</name>
</gene>
<dbReference type="AlphaFoldDB" id="A0A6A5R1H3"/>
<dbReference type="InterPro" id="IPR000210">
    <property type="entry name" value="BTB/POZ_dom"/>
</dbReference>
<dbReference type="InterPro" id="IPR011333">
    <property type="entry name" value="SKP1/BTB/POZ_sf"/>
</dbReference>
<protein>
    <recommendedName>
        <fullName evidence="1">BTB domain-containing protein</fullName>
    </recommendedName>
</protein>
<keyword evidence="3" id="KW-1185">Reference proteome</keyword>
<dbReference type="PANTHER" id="PTHR11145:SF8">
    <property type="entry name" value="RE57120P"/>
    <property type="match status" value="1"/>
</dbReference>
<evidence type="ECO:0000313" key="2">
    <source>
        <dbReference type="EMBL" id="KAF1919957.1"/>
    </source>
</evidence>
<proteinExistence type="predicted"/>
<dbReference type="OrthoDB" id="2414723at2759"/>
<dbReference type="PANTHER" id="PTHR11145">
    <property type="entry name" value="BTB/POZ DOMAIN-CONTAINING ADAPTER FOR CUL3-MEDIATED RHOA DEGRADATION PROTEIN FAMILY MEMBER"/>
    <property type="match status" value="1"/>
</dbReference>
<dbReference type="Pfam" id="PF02214">
    <property type="entry name" value="BTB_2"/>
    <property type="match status" value="1"/>
</dbReference>